<comment type="caution">
    <text evidence="3">The sequence shown here is derived from an EMBL/GenBank/DDBJ whole genome shotgun (WGS) entry which is preliminary data.</text>
</comment>
<dbReference type="Proteomes" id="UP000689195">
    <property type="component" value="Unassembled WGS sequence"/>
</dbReference>
<evidence type="ECO:0000313" key="4">
    <source>
        <dbReference type="Proteomes" id="UP000689195"/>
    </source>
</evidence>
<organism evidence="3 4">
    <name type="scientific">Paramecium pentaurelia</name>
    <dbReference type="NCBI Taxonomy" id="43138"/>
    <lineage>
        <taxon>Eukaryota</taxon>
        <taxon>Sar</taxon>
        <taxon>Alveolata</taxon>
        <taxon>Ciliophora</taxon>
        <taxon>Intramacronucleata</taxon>
        <taxon>Oligohymenophorea</taxon>
        <taxon>Peniculida</taxon>
        <taxon>Parameciidae</taxon>
        <taxon>Paramecium</taxon>
    </lineage>
</organism>
<reference evidence="3" key="1">
    <citation type="submission" date="2021-01" db="EMBL/GenBank/DDBJ databases">
        <authorList>
            <consortium name="Genoscope - CEA"/>
            <person name="William W."/>
        </authorList>
    </citation>
    <scope>NUCLEOTIDE SEQUENCE</scope>
</reference>
<gene>
    <name evidence="3" type="ORF">PPENT_87.1.T0950162</name>
</gene>
<feature type="domain" description="CHAT" evidence="2">
    <location>
        <begin position="222"/>
        <end position="359"/>
    </location>
</feature>
<keyword evidence="4" id="KW-1185">Reference proteome</keyword>
<feature type="coiled-coil region" evidence="1">
    <location>
        <begin position="408"/>
        <end position="451"/>
    </location>
</feature>
<dbReference type="AlphaFoldDB" id="A0A8S1WWJ6"/>
<protein>
    <recommendedName>
        <fullName evidence="2">CHAT domain-containing protein</fullName>
    </recommendedName>
</protein>
<dbReference type="InterPro" id="IPR024983">
    <property type="entry name" value="CHAT_dom"/>
</dbReference>
<proteinExistence type="predicted"/>
<dbReference type="OrthoDB" id="300981at2759"/>
<evidence type="ECO:0000313" key="3">
    <source>
        <dbReference type="EMBL" id="CAD8190156.1"/>
    </source>
</evidence>
<keyword evidence="1" id="KW-0175">Coiled coil</keyword>
<dbReference type="Pfam" id="PF12770">
    <property type="entry name" value="CHAT"/>
    <property type="match status" value="1"/>
</dbReference>
<dbReference type="EMBL" id="CAJJDO010000095">
    <property type="protein sequence ID" value="CAD8190156.1"/>
    <property type="molecule type" value="Genomic_DNA"/>
</dbReference>
<name>A0A8S1WWJ6_9CILI</name>
<evidence type="ECO:0000256" key="1">
    <source>
        <dbReference type="SAM" id="Coils"/>
    </source>
</evidence>
<feature type="coiled-coil region" evidence="1">
    <location>
        <begin position="125"/>
        <end position="173"/>
    </location>
</feature>
<sequence length="674" mass="80848">MRNPKKIKIIIFGLKKLDEQNYFLDTEAFIEKENPPDFPLNQIGQSQGIILSRLENYVQIKTKYLFQGLKGKFIFSFYNHNTKTFYDLNKLLKDDLNFIFLNFEFCDVQKPLLVKMYFIIDRIQLIQLYSDLEKNKKKLSKLEQDIQKLYIKLEQESQLLKQINEEIKIIKDQDYSQNQKSEIAILYSHPVEVDYEPVKFNEEIIQFLILMKKLNKKISYYITQATKHNLRKVLRQNPKIIYIICHGCFIENTSETYLEYEKDLEDIPNFCKEEVKETDVSQILNQPLLKRALVFLSCCHSGKMAEIFHDYGYPTIAIEKNLKLEEKAANLYFQCFYEKLLQNLPFRECHKEACEQVKKDLGKDDYQICRSHEHNEMCLELFKKSKYQDLKNQLIEFQQTSSCCNLQQDKLQHKLDDQKCEVKKMISEFLKEQFQDKKNNFLERLDQVAKQKHGLLEICCCELAKIFFLNPDDFQDYLKKPLLEIEHRSSETFKLFGDQNQMIFNFIDEGDQIQKNKVQWQEEDVVKIEETQIILKKFLNIFQEKQSSKIIFVAFSDEIKDVDIKIRFLKQVSNYFKQRYIEQSKLIDIRIEVIENIQKISQYEVQELIKYIFIIKEINQEQWDKNKEFLLNLKHTAIVPYIYNHLKPDPQNKIFPNDQDIYIQGDGFLENYKN</sequence>
<accession>A0A8S1WWJ6</accession>
<evidence type="ECO:0000259" key="2">
    <source>
        <dbReference type="Pfam" id="PF12770"/>
    </source>
</evidence>